<reference evidence="1" key="1">
    <citation type="submission" date="2020-07" db="EMBL/GenBank/DDBJ databases">
        <authorList>
            <person name="Nieuwenhuis M."/>
            <person name="Van De Peppel L.J.J."/>
        </authorList>
    </citation>
    <scope>NUCLEOTIDE SEQUENCE</scope>
    <source>
        <strain evidence="1">AP01</strain>
        <tissue evidence="1">Mycelium</tissue>
    </source>
</reference>
<name>A0A9P7G4L6_9AGAR</name>
<protein>
    <submittedName>
        <fullName evidence="1">Uncharacterized protein</fullName>
    </submittedName>
</protein>
<reference evidence="1" key="2">
    <citation type="submission" date="2021-10" db="EMBL/GenBank/DDBJ databases">
        <title>Phylogenomics reveals ancestral predisposition of the termite-cultivated fungus Termitomyces towards a domesticated lifestyle.</title>
        <authorList>
            <person name="Auxier B."/>
            <person name="Grum-Grzhimaylo A."/>
            <person name="Cardenas M.E."/>
            <person name="Lodge J.D."/>
            <person name="Laessoe T."/>
            <person name="Pedersen O."/>
            <person name="Smith M.E."/>
            <person name="Kuyper T.W."/>
            <person name="Franco-Molano E.A."/>
            <person name="Baroni T.J."/>
            <person name="Aanen D.K."/>
        </authorList>
    </citation>
    <scope>NUCLEOTIDE SEQUENCE</scope>
    <source>
        <strain evidence="1">AP01</strain>
        <tissue evidence="1">Mycelium</tissue>
    </source>
</reference>
<gene>
    <name evidence="1" type="ORF">DXG03_009643</name>
</gene>
<evidence type="ECO:0000313" key="2">
    <source>
        <dbReference type="Proteomes" id="UP000775547"/>
    </source>
</evidence>
<evidence type="ECO:0000313" key="1">
    <source>
        <dbReference type="EMBL" id="KAG5643764.1"/>
    </source>
</evidence>
<dbReference type="EMBL" id="JABCKV010000096">
    <property type="protein sequence ID" value="KAG5643764.1"/>
    <property type="molecule type" value="Genomic_DNA"/>
</dbReference>
<keyword evidence="2" id="KW-1185">Reference proteome</keyword>
<accession>A0A9P7G4L6</accession>
<dbReference type="AlphaFoldDB" id="A0A9P7G4L6"/>
<dbReference type="OrthoDB" id="4062651at2759"/>
<proteinExistence type="predicted"/>
<sequence length="180" mass="20665">MDGWAHIGKLEGFVRQDSIDIEMSQCLSAVDDCLMKFQLISQMEIHSWQSDFATSAKLDHMEHMEALSEIIIGQEIAGSKLDKVMNMLQDMLAENRQTAQRTHIGISKNLWQLQIKSGELMPKLLKSGEVRRLNEQPIRWTSIIDVYEGIYLETEKVYIKALRVVDANEDSLRVRASNEK</sequence>
<organism evidence="1 2">
    <name type="scientific">Asterophora parasitica</name>
    <dbReference type="NCBI Taxonomy" id="117018"/>
    <lineage>
        <taxon>Eukaryota</taxon>
        <taxon>Fungi</taxon>
        <taxon>Dikarya</taxon>
        <taxon>Basidiomycota</taxon>
        <taxon>Agaricomycotina</taxon>
        <taxon>Agaricomycetes</taxon>
        <taxon>Agaricomycetidae</taxon>
        <taxon>Agaricales</taxon>
        <taxon>Tricholomatineae</taxon>
        <taxon>Lyophyllaceae</taxon>
        <taxon>Asterophora</taxon>
    </lineage>
</organism>
<comment type="caution">
    <text evidence="1">The sequence shown here is derived from an EMBL/GenBank/DDBJ whole genome shotgun (WGS) entry which is preliminary data.</text>
</comment>
<dbReference type="Proteomes" id="UP000775547">
    <property type="component" value="Unassembled WGS sequence"/>
</dbReference>